<dbReference type="InterPro" id="IPR002504">
    <property type="entry name" value="NADK"/>
</dbReference>
<dbReference type="InterPro" id="IPR016064">
    <property type="entry name" value="NAD/diacylglycerol_kinase_sf"/>
</dbReference>
<evidence type="ECO:0000313" key="1">
    <source>
        <dbReference type="EMBL" id="GAJ24884.1"/>
    </source>
</evidence>
<proteinExistence type="predicted"/>
<organism evidence="1">
    <name type="scientific">marine sediment metagenome</name>
    <dbReference type="NCBI Taxonomy" id="412755"/>
    <lineage>
        <taxon>unclassified sequences</taxon>
        <taxon>metagenomes</taxon>
        <taxon>ecological metagenomes</taxon>
    </lineage>
</organism>
<dbReference type="Pfam" id="PF01513">
    <property type="entry name" value="NAD_kinase"/>
    <property type="match status" value="1"/>
</dbReference>
<dbReference type="GO" id="GO:0003951">
    <property type="term" value="F:NAD+ kinase activity"/>
    <property type="evidence" value="ECO:0007669"/>
    <property type="project" value="InterPro"/>
</dbReference>
<dbReference type="InterPro" id="IPR017438">
    <property type="entry name" value="ATP-NAD_kinase_N"/>
</dbReference>
<dbReference type="PANTHER" id="PTHR20275">
    <property type="entry name" value="NAD KINASE"/>
    <property type="match status" value="1"/>
</dbReference>
<protein>
    <recommendedName>
        <fullName evidence="2">NAD(+) kinase</fullName>
    </recommendedName>
</protein>
<accession>X1V591</accession>
<dbReference type="GO" id="GO:0006741">
    <property type="term" value="P:NADP+ biosynthetic process"/>
    <property type="evidence" value="ECO:0007669"/>
    <property type="project" value="InterPro"/>
</dbReference>
<sequence>MNKIEQVGFVIKAHSPEVKNILEDLIAYFDDKDIACVLEEVAAKKFGLRDGVKREDIPKNVDLLLVLGGDGTLLSIAHVAAQKDVPVVGINLGALGFLTEVPLDEMFLTLDSYLKGNDKIVSRRQMLQAKTKENSYYSLNDVVINKGALARMIRCAIWIDGIEIAITRADGL</sequence>
<gene>
    <name evidence="1" type="ORF">S12H4_56255</name>
</gene>
<name>X1V591_9ZZZZ</name>
<comment type="caution">
    <text evidence="1">The sequence shown here is derived from an EMBL/GenBank/DDBJ whole genome shotgun (WGS) entry which is preliminary data.</text>
</comment>
<dbReference type="AlphaFoldDB" id="X1V591"/>
<dbReference type="PANTHER" id="PTHR20275:SF0">
    <property type="entry name" value="NAD KINASE"/>
    <property type="match status" value="1"/>
</dbReference>
<dbReference type="SUPFAM" id="SSF111331">
    <property type="entry name" value="NAD kinase/diacylglycerol kinase-like"/>
    <property type="match status" value="1"/>
</dbReference>
<reference evidence="1" key="1">
    <citation type="journal article" date="2014" name="Front. Microbiol.">
        <title>High frequency of phylogenetically diverse reductive dehalogenase-homologous genes in deep subseafloor sedimentary metagenomes.</title>
        <authorList>
            <person name="Kawai M."/>
            <person name="Futagami T."/>
            <person name="Toyoda A."/>
            <person name="Takaki Y."/>
            <person name="Nishi S."/>
            <person name="Hori S."/>
            <person name="Arai W."/>
            <person name="Tsubouchi T."/>
            <person name="Morono Y."/>
            <person name="Uchiyama I."/>
            <person name="Ito T."/>
            <person name="Fujiyama A."/>
            <person name="Inagaki F."/>
            <person name="Takami H."/>
        </authorList>
    </citation>
    <scope>NUCLEOTIDE SEQUENCE</scope>
    <source>
        <strain evidence="1">Expedition CK06-06</strain>
    </source>
</reference>
<evidence type="ECO:0008006" key="2">
    <source>
        <dbReference type="Google" id="ProtNLM"/>
    </source>
</evidence>
<feature type="non-terminal residue" evidence="1">
    <location>
        <position position="172"/>
    </location>
</feature>
<dbReference type="Gene3D" id="3.40.50.10330">
    <property type="entry name" value="Probable inorganic polyphosphate/atp-NAD kinase, domain 1"/>
    <property type="match status" value="1"/>
</dbReference>
<dbReference type="EMBL" id="BARW01036197">
    <property type="protein sequence ID" value="GAJ24884.1"/>
    <property type="molecule type" value="Genomic_DNA"/>
</dbReference>